<accession>A0AAE0SG93</accession>
<dbReference type="SUPFAM" id="SSF55874">
    <property type="entry name" value="ATPase domain of HSP90 chaperone/DNA topoisomerase II/histidine kinase"/>
    <property type="match status" value="3"/>
</dbReference>
<dbReference type="GO" id="GO:0030544">
    <property type="term" value="F:Hsp70 protein binding"/>
    <property type="evidence" value="ECO:0007669"/>
    <property type="project" value="TreeGrafter"/>
</dbReference>
<reference evidence="3" key="3">
    <citation type="submission" date="2023-05" db="EMBL/GenBank/DDBJ databases">
        <authorList>
            <person name="Smith C.H."/>
        </authorList>
    </citation>
    <scope>NUCLEOTIDE SEQUENCE</scope>
    <source>
        <strain evidence="3">CHS0354</strain>
        <tissue evidence="3">Mantle</tissue>
    </source>
</reference>
<dbReference type="PROSITE" id="PS50910">
    <property type="entry name" value="HEPN"/>
    <property type="match status" value="1"/>
</dbReference>
<reference evidence="3" key="1">
    <citation type="journal article" date="2021" name="Genome Biol. Evol.">
        <title>A High-Quality Reference Genome for a Parasitic Bivalve with Doubly Uniparental Inheritance (Bivalvia: Unionida).</title>
        <authorList>
            <person name="Smith C.H."/>
        </authorList>
    </citation>
    <scope>NUCLEOTIDE SEQUENCE</scope>
    <source>
        <strain evidence="3">CHS0354</strain>
    </source>
</reference>
<dbReference type="Pfam" id="PF05168">
    <property type="entry name" value="HEPN"/>
    <property type="match status" value="1"/>
</dbReference>
<dbReference type="EMBL" id="JAEAOA010002331">
    <property type="protein sequence ID" value="KAK3591138.1"/>
    <property type="molecule type" value="Genomic_DNA"/>
</dbReference>
<dbReference type="Gene3D" id="1.20.120.330">
    <property type="entry name" value="Nucleotidyltransferases domain 2"/>
    <property type="match status" value="1"/>
</dbReference>
<dbReference type="Gene3D" id="1.10.287.110">
    <property type="entry name" value="DnaJ domain"/>
    <property type="match status" value="1"/>
</dbReference>
<dbReference type="InterPro" id="IPR007842">
    <property type="entry name" value="HEPN_dom"/>
</dbReference>
<keyword evidence="4" id="KW-1185">Reference proteome</keyword>
<feature type="coiled-coil region" evidence="1">
    <location>
        <begin position="4358"/>
        <end position="4385"/>
    </location>
</feature>
<dbReference type="PANTHER" id="PTHR15600">
    <property type="entry name" value="SACSIN"/>
    <property type="match status" value="1"/>
</dbReference>
<keyword evidence="1" id="KW-0175">Coiled coil</keyword>
<dbReference type="NCBIfam" id="NF047352">
    <property type="entry name" value="P_loop_sacsin"/>
    <property type="match status" value="3"/>
</dbReference>
<sequence>MAEDDSDSDIEEFSSMEQPPLIKQLKTILAEYPDDGQIIKELIQNAEDAGASEVRILYDDRSINAREDKKSRYRKFLQGPALCFYNNATFTELDWKGIRMIYSSVKEEDPLKVGRFGLGFKSVFHITDTPVILSGDRILFMDPHRSSDRVCLTVRLSKLKKWNELNIDDILTALQGTFGVTKEILQTGWYDGTLFWFPLRSKASSLSDTLYDKSKVTDLFTAFQAEASNILIFLKQITKVFLYTREDNSNVLHMQFNVELVKNVDEVQQARIAFLTKIRNLNKTVPQCSISCKYILSICTKSYNRDNIVGESTTDWMVINYYKGGNMSSELKSLIQDESLGYSPLAGLAAPIGHNIKEFKGHVFCFLPLPQERTSVTGLPVHINGYFALSQNRRHIKWPSADQVEMHLHKDKVLIWNEKLLTEVLPDVYDLLIQEMIHHSIQNGNQDGFIECIYAAIPKVDQAVDIWKTVLPHIYRRIISKPTVLTVNNDGEKSWIDYAEAYFNTFTQYPKLSPSVKNTIAKVLRIYNKKYVEVPLHVVKFFFKFGNSGTELTPRILSTILKDDSKYRSLTREEKFDLLEFLMVDRQYEILDGLDLLPLNDESFIAFVSRHRTHDRRLLCSEAEIELFPGLDNMFVHLDQQKTWFLGHIQTIASRGQFQVYYLNAATFRSLLEETIKNHLGQTYPQKVGPFSTLMGDWNEKVWENIFSHGYNVNLFEHIPLVPLLKQGSWSHVVEIELYHLSDFLIVKEMQNMPSWNESVYQCLELLSIKVLPSLPVWLQRSELFQYVQFSTEKGLINLMDMLYNTYEREKVIVTFNNLCAYQDRKDFVKVLATFTSWTEKSNNFVKCLKLFTESGSQKRVSLKEISTIIRIDEFPVTFPHPYIVGGCDECCLARNLGARELDQINLVLETLQTMQNSENVQYSFSERQAFMHYFLQNIRNFEGHIKIMNAAKHVQFLRSNLTLEISQPSDLFDPLDHRLQSLFEKENKFPETDYFYTESDIVTLKKLGLKTYTDVTAEDLFETAKVLDGWCENGKERQIMNLKAKRFLEVLEEKSSLLDEKIQGISLGERLQDRRCLIHTHTKCEGFSSALSWFQSHQALSKPSELHLSKFARLVGSTMPLIESRDSKLASVFRWNEDPPIDKIVQQLENINDVYESHLKADLLPLVNEIYHKLSTYENLKLLANVKFQSLTRKAFVWNGDGFSHLTEVYIHSRTNDIDLSPYLLKIPTELSYLNSFFYALGCKKEQNIDTLLEIQNKIRDKYNSDQYSAEETQKDLDIIISILKRFSQEKTQLVGQQHKILFPIYTKAGASMLLLKPGTECTYCEARSLQDINYDDSDEEIYYVHEDVSRKIAEDLGIMSVKQRLLSKTDEFEMEVVGQQEPLTRRLHNLVTDGYLDGFSVIKEIVQNADDAKANVVYFLYDERENEDARNNLLHEGLSECQGPALWAYNDAEFQEKDFLNILKLNGATKEDDLEKIGKFGLGFCAVYNLTDVPSFISGSNFVMLDPHISYLGKPGIRIDLRRKENLKILTHFENQFKPFQNIFGCDLSPSKDRIHLNGTLFRFPLRTSSQAQRSEISNTFYSKEECVKLLELTFRAAGNLLLFTQNIRKVTIFHLRSDCADPKEQTLLFSLSKDCSEQQDSSTVCTTNVLTLAANLKECGDLRLKPMRRLQKILINLEVKEDASWLSPLLREYSGTKLNCSWILSWATGTSKSLQDDFVDAKWALPLCGVAVPYKEKGEHLWPMPLHDLPLGFYNAGHVFCFLPLPIPTSLPLHINGCFTLTSDRRHLLTSTEDDKCTTSSQWNQALMKDALVNAYIYLLEGIRDSGVSLEYEYHTLWPIDCSLTTRSLEIEFFKRIVSTNAMVFHWNGIWKCFRECIFLDPELRYDTEIGHIAFEVLLRFNNKPGSLVIDLPDKVKHCIESVSQEVLNEGMITNEQFVLNIFLPNLKDPFWSETFENASKRNSLVQFALMLPTEKVSEAIQNVECIPTEAHGTLKRPSELIDPTSDLSILYDDNDEVFPQGKETFRNSKILDLLRKLGMLHRTLPHNLLLERCHSVQQLASVCGSCALNRCTRIVDYLSNKAVRNELEQDHPTLNSLQQIEFLPVLQKPGNWCFSWKAEENKPNLVSSNICSEKHEEGLIQLARPTMLFFGFQEKLVCCTELVVDETRLKCLSLISRPVLRMLGVKGFDMIDIPHETVGNQLLRISEEYNRDEKIQQQICKVTLEEIYKYFSECLKSSKNVKTDELLNYLESFKYKQIIMIENLMVMPVQVARDLNHSCSPDLFQLSYSEWRKYEVFFKAIGIKEVFLPNEIAEILTKKKQVQKNDPLSEKDTDLVCNLLLALEHSLKRADRQCNEMALEIYAPDIECILQHTQDLCMDDKDISTSSKMKLVHGKISNELATSLGIKTKRLKHLEENVVGIPWGQKEKLVTRIRSLLGAYPCDESVLKELVQNADDAGANEIHFIKDLRTHECDKLLSDTCKPLQGPALCVYNDKPFTEKDLQGIQSLGMGSKSSDPSKTGKYGVGFNAVYHLTDVPSFLTKGPDLENGETLCIFDPMCKFVPTATEDNPGIKCNTQSVRQCYPDVLKGYYETDDTFFKSNCGTMFRFPLRDKVMSEDSLFSKEEISVERMNKILSESIPDMFESLLFLKHVSKIKISDITSGTLKEEYAVEAIISENDKQRRNEFFQYVDEAVRNETNENLSFLHLSPLEVGYTMTIKDSNKAMKIFYVVQRIGLNDVSKLPDSISYATKEHLIGHLPLAGVAASLPSDESLTLEAWNKHTSSKHCGLLQENRLRKSGRAFCFLPLPLQTGLPVHVNGHFMLDHESRRSLWKGDKGYSYNWNHALLGDTIAHAYVSCLSFMKTHIFKENYEQQSLNMAKMDLFNSYFPTLKDINDDYWKALLKYVYQVISDREVDIFPSIKAQEEHHVELKWFPLKRSLDHFPSFFDNLSSEEKNLIAPLRAMGMKIIKSSRRVQNAISSTELKLNQICPGTVLSFLLSYRENHEDCCKIQLDLLISNTNMMSTKNAMDLINFLSKDQALHKNLQDLPLLITNDDFIRCFDSEKPVFLSRYCELLPGSRDLFVHKDLVNIFDTEDFIKTGLFKYLKIQDLAIYLPNSIDPLVFASGDEIEWNLDLPEAPNAMWMSMFWTMLHENSMVKNKNGKELFEQACYEQNLKVFDNWSLLPCNKVSIEDSNNIKRWLIPIRNRNTVFHYNRSIACTNFDRAIKKIQFRCVDTSMFENFTDASAVMKKMVSTVEKPLHLLMCLEYHIDEMKKCDFSSDECNALLIYLTENLEFLKKNSNSTWLEDTIRSLPIHVTYDSKHVSFSQTDSVLVLPDEIPHDGITEWAIATNHILLIQNDNLQKLHAFLGFSYDETIDIYCNKIATSFFKLPEVSHRKHLEFIRDNLFHLHGSYCSEKEFNNKQMILLGILKEVPFVKCIDGRYKRVKDLFNPSKQVFQVMCVDTQFPPNHYKMGDWRELFVLLGFNAKLSDQHLLKFAREIEQEGDINMQGTVAKAECLLKSFWKSKRKWSKETLKKLSIIRFIPPYRVLPENLEIFKQPNDCNRLICFSGSVSSDFGMLCWSTLDLIPIKFLPSSDHHAHAVVKDLGVYVVPPVEKVIQHTQNICDAQSVRFTEYRQSSLKASHFRTIMHEIYTFLSENRDKDPKMSQKLQNTPLIFMDEKNILVKSTQVVIDIPEADTIEPYLYKAPSFYGQFNELFVFLGASRKIQIIHYAMILSIIKNEVKDKTLYANELGFLVQAMSNIVKRLPCMNGKEVELDIEVLYFPNRKGKLCNAKLLIVSDNSYFENRLSSESDIDYFMGFENLRIDVKDVKQIILCLPKRLRPSLLTDVVEEEIDTSEMNEIRSSKARKIGMFLKSSDFIHGVLRLVKHAIKDKFSEDMEENLIHDLQNVQIKEVTGLKTYLKFKGRRIEASKATKKCFMTKSELENNAQYTIYFQNTGQPENSLDDLLEDEGDLLDFIHACTGGILHDETTFKLMYAILRCFNSPQQIQVKLDEKKINQYNLTQLSHPTFPVPGTYVPREFHPFLEQGFSFFEEHEYQYLALEVEDPDVEMDDEQHQGLNNPVFKYVHIIEPVRSDDVNESEILCKYIVDTGNSEQGNTVVYGFQLYKFKRRKENKTRDVIPADIASVESFPLDETCRRIHSILRKAWTLSERERRSVIKRLWLKWHPDKNKGQEDYCQKVFNYINATILKLERGQPLDNYDGYNSGFPETFTGTRYETMSHRMRQRGSQYSREYDQYYEYFDQAHGRNQDSSSSFNGGATSFSVPLPTEAKRWMQQAKRDFLAAEAFFPSAESVAAFNWICYSCHQATEKALKAGGFAVDANSVPRHSHQLTQIAAQLSDNIRELAQEIQNCVGEHTRMRYPDSIVNQRIPSESYTEGHATEMLRLTRRVHDLVNEEYLK</sequence>
<dbReference type="Pfam" id="PF25794">
    <property type="entry name" value="SACS"/>
    <property type="match status" value="3"/>
</dbReference>
<evidence type="ECO:0000313" key="3">
    <source>
        <dbReference type="EMBL" id="KAK3591138.1"/>
    </source>
</evidence>
<dbReference type="SUPFAM" id="SSF46565">
    <property type="entry name" value="Chaperone J-domain"/>
    <property type="match status" value="1"/>
</dbReference>
<dbReference type="InterPro" id="IPR036869">
    <property type="entry name" value="J_dom_sf"/>
</dbReference>
<organism evidence="3 4">
    <name type="scientific">Potamilus streckersoni</name>
    <dbReference type="NCBI Taxonomy" id="2493646"/>
    <lineage>
        <taxon>Eukaryota</taxon>
        <taxon>Metazoa</taxon>
        <taxon>Spiralia</taxon>
        <taxon>Lophotrochozoa</taxon>
        <taxon>Mollusca</taxon>
        <taxon>Bivalvia</taxon>
        <taxon>Autobranchia</taxon>
        <taxon>Heteroconchia</taxon>
        <taxon>Palaeoheterodonta</taxon>
        <taxon>Unionida</taxon>
        <taxon>Unionoidea</taxon>
        <taxon>Unionidae</taxon>
        <taxon>Ambleminae</taxon>
        <taxon>Lampsilini</taxon>
        <taxon>Potamilus</taxon>
    </lineage>
</organism>
<evidence type="ECO:0000313" key="4">
    <source>
        <dbReference type="Proteomes" id="UP001195483"/>
    </source>
</evidence>
<dbReference type="SMART" id="SM00748">
    <property type="entry name" value="HEPN"/>
    <property type="match status" value="1"/>
</dbReference>
<evidence type="ECO:0000256" key="1">
    <source>
        <dbReference type="SAM" id="Coils"/>
    </source>
</evidence>
<reference evidence="3" key="2">
    <citation type="journal article" date="2021" name="Genome Biol. Evol.">
        <title>Developing a high-quality reference genome for a parasitic bivalve with doubly uniparental inheritance (Bivalvia: Unionida).</title>
        <authorList>
            <person name="Smith C.H."/>
        </authorList>
    </citation>
    <scope>NUCLEOTIDE SEQUENCE</scope>
    <source>
        <strain evidence="3">CHS0354</strain>
        <tissue evidence="3">Mantle</tissue>
    </source>
</reference>
<dbReference type="Proteomes" id="UP001195483">
    <property type="component" value="Unassembled WGS sequence"/>
</dbReference>
<name>A0AAE0SG93_9BIVA</name>
<dbReference type="PANTHER" id="PTHR15600:SF42">
    <property type="entry name" value="SACSIN"/>
    <property type="match status" value="1"/>
</dbReference>
<protein>
    <recommendedName>
        <fullName evidence="2">HEPN domain-containing protein</fullName>
    </recommendedName>
</protein>
<dbReference type="InterPro" id="IPR058210">
    <property type="entry name" value="SACS/Nov_dom"/>
</dbReference>
<gene>
    <name evidence="3" type="ORF">CHS0354_040202</name>
</gene>
<comment type="caution">
    <text evidence="3">The sequence shown here is derived from an EMBL/GenBank/DDBJ whole genome shotgun (WGS) entry which is preliminary data.</text>
</comment>
<evidence type="ECO:0000259" key="2">
    <source>
        <dbReference type="PROSITE" id="PS50910"/>
    </source>
</evidence>
<dbReference type="SUPFAM" id="SSF81593">
    <property type="entry name" value="Nucleotidyltransferase substrate binding subunit/domain"/>
    <property type="match status" value="1"/>
</dbReference>
<feature type="domain" description="HEPN" evidence="2">
    <location>
        <begin position="4304"/>
        <end position="4420"/>
    </location>
</feature>
<dbReference type="InterPro" id="IPR036890">
    <property type="entry name" value="HATPase_C_sf"/>
</dbReference>
<proteinExistence type="predicted"/>
<dbReference type="InterPro" id="IPR052972">
    <property type="entry name" value="Sacsin_chaperone_reg"/>
</dbReference>